<protein>
    <submittedName>
        <fullName evidence="1">Putative phage-related holin protein</fullName>
    </submittedName>
</protein>
<comment type="caution">
    <text evidence="1">The sequence shown here is derived from an EMBL/GenBank/DDBJ whole genome shotgun (WGS) entry which is preliminary data.</text>
</comment>
<keyword evidence="2" id="KW-1185">Reference proteome</keyword>
<evidence type="ECO:0000313" key="1">
    <source>
        <dbReference type="EMBL" id="EPE94112.1"/>
    </source>
</evidence>
<geneLocation type="plasmid" evidence="1">
    <name>pRg502b</name>
</geneLocation>
<keyword evidence="1" id="KW-0614">Plasmid</keyword>
<accession>S3H4Z4</accession>
<sequence length="132" mass="15222">MTKLRTIKPLVATLPPLIGRAKGEKARDQYRRQTQPWRAWYNTPRWERLRLQAFERDLYFCQRSGEICSGTGTDPNSPVANHLIPHHGDPALFWDINNIGTVTKRIHDGLSSPRSVELLLVDSREASPHQWL</sequence>
<dbReference type="EMBL" id="AEYE02000037">
    <property type="protein sequence ID" value="EPE94112.1"/>
    <property type="molecule type" value="Genomic_DNA"/>
</dbReference>
<dbReference type="Proteomes" id="UP000014411">
    <property type="component" value="Unassembled WGS sequence"/>
</dbReference>
<proteinExistence type="predicted"/>
<dbReference type="HOGENOM" id="CLU_108879_2_0_5"/>
<dbReference type="RefSeq" id="WP_016558372.1">
    <property type="nucleotide sequence ID" value="NZ_AEYE02000037.1"/>
</dbReference>
<reference evidence="1 2" key="1">
    <citation type="journal article" date="2012" name="J. Bacteriol.">
        <title>Genome sequence of Rhizobium grahamii CCGE502, a broad-host-range symbiont with low nodulation competitiveness in Phaseolus vulgaris.</title>
        <authorList>
            <person name="Althabegoiti M.J."/>
            <person name="Lozano L."/>
            <person name="Torres-Tejerizo G."/>
            <person name="Ormeno-Orrillo E."/>
            <person name="Rogel M.A."/>
            <person name="Gonzalez V."/>
            <person name="Martinez-Romero E."/>
        </authorList>
    </citation>
    <scope>NUCLEOTIDE SEQUENCE [LARGE SCALE GENOMIC DNA]</scope>
    <source>
        <strain evidence="1 2">CCGE 502</strain>
        <plasmid evidence="1">pRg502b</plasmid>
    </source>
</reference>
<name>S3H4Z4_9HYPH</name>
<organism evidence="1 2">
    <name type="scientific">Rhizobium grahamii CCGE 502</name>
    <dbReference type="NCBI Taxonomy" id="990285"/>
    <lineage>
        <taxon>Bacteria</taxon>
        <taxon>Pseudomonadati</taxon>
        <taxon>Pseudomonadota</taxon>
        <taxon>Alphaproteobacteria</taxon>
        <taxon>Hyphomicrobiales</taxon>
        <taxon>Rhizobiaceae</taxon>
        <taxon>Rhizobium/Agrobacterium group</taxon>
        <taxon>Rhizobium</taxon>
    </lineage>
</organism>
<dbReference type="AlphaFoldDB" id="S3H4Z4"/>
<dbReference type="eggNOG" id="COG1403">
    <property type="taxonomic scope" value="Bacteria"/>
</dbReference>
<gene>
    <name evidence="1" type="ORF">RGCCGE502_32402</name>
</gene>
<evidence type="ECO:0000313" key="2">
    <source>
        <dbReference type="Proteomes" id="UP000014411"/>
    </source>
</evidence>